<dbReference type="InterPro" id="IPR025158">
    <property type="entry name" value="Mg_chelat-rel_C"/>
</dbReference>
<dbReference type="PANTHER" id="PTHR32039:SF7">
    <property type="entry name" value="COMPETENCE PROTEIN COMM"/>
    <property type="match status" value="1"/>
</dbReference>
<dbReference type="Gene3D" id="3.30.230.10">
    <property type="match status" value="1"/>
</dbReference>
<sequence>MNPVKAVTLRGVEAREVDVEVEMAGGLFSISIVGLPDASVRESRERVRAALRSVGVSLKGRIAVNLAPADLPKEGTLMDLPIAVGLALRSDRSPLSRPSLFMGELALDGKIRPVRGAVPAAILARKSGMPLYVPEGNASQVGLVSDVEAYVVDHLSSLLNHIKSGSDLPRVKPEKPGAEIPAADPDFGDIRGQSAAKRALEIAAAGHHNVLLVGAPGSGKTMLARALRGILPPLSDRELLETLTVRSTLGSDGPLDRQPPFRIVHHTASTVAVCGGGSALRPGEISLAHRGVLFLDEFTEFRRDLVEAMRQPLEDGAISVSRASGTVEYPSRVLLVLAANPCGCGWYGDPVETCRCSASELERYRRKFSGPMMDRVDLHISVPRLSPEELVGLSGAVSEKSDSIRDRVCRARSLQRERWRRWGYGCNAEVPEKLLRKELALSREGKAILLKMANRLNLSGRGMSRVLKVSRTVADLAGETEVSKVAVMEALSYREENRS</sequence>
<dbReference type="SUPFAM" id="SSF52540">
    <property type="entry name" value="P-loop containing nucleoside triphosphate hydrolases"/>
    <property type="match status" value="1"/>
</dbReference>
<dbReference type="InterPro" id="IPR001208">
    <property type="entry name" value="MCM_dom"/>
</dbReference>
<dbReference type="Pfam" id="PF13541">
    <property type="entry name" value="ChlI"/>
    <property type="match status" value="1"/>
</dbReference>
<evidence type="ECO:0000256" key="3">
    <source>
        <dbReference type="ARBA" id="ARBA00022840"/>
    </source>
</evidence>
<dbReference type="InterPro" id="IPR004482">
    <property type="entry name" value="Mg_chelat-rel"/>
</dbReference>
<dbReference type="SMART" id="SM00382">
    <property type="entry name" value="AAA"/>
    <property type="match status" value="1"/>
</dbReference>
<dbReference type="InterPro" id="IPR014721">
    <property type="entry name" value="Ribsml_uS5_D2-typ_fold_subgr"/>
</dbReference>
<comment type="similarity">
    <text evidence="1">Belongs to the Mg-chelatase subunits D/I family. ComM subfamily.</text>
</comment>
<gene>
    <name evidence="5" type="ORF">L2W38_01905</name>
</gene>
<protein>
    <submittedName>
        <fullName evidence="5">YifB family Mg chelatase-like AAA ATPase</fullName>
    </submittedName>
</protein>
<dbReference type="PANTHER" id="PTHR32039">
    <property type="entry name" value="MAGNESIUM-CHELATASE SUBUNIT CHLI"/>
    <property type="match status" value="1"/>
</dbReference>
<organism evidence="5 6">
    <name type="scientific">Dethiosulfovibrio marinus</name>
    <dbReference type="NCBI Taxonomy" id="133532"/>
    <lineage>
        <taxon>Bacteria</taxon>
        <taxon>Thermotogati</taxon>
        <taxon>Synergistota</taxon>
        <taxon>Synergistia</taxon>
        <taxon>Synergistales</taxon>
        <taxon>Dethiosulfovibrionaceae</taxon>
        <taxon>Dethiosulfovibrio</taxon>
    </lineage>
</organism>
<evidence type="ECO:0000256" key="1">
    <source>
        <dbReference type="ARBA" id="ARBA00006354"/>
    </source>
</evidence>
<evidence type="ECO:0000313" key="5">
    <source>
        <dbReference type="EMBL" id="MCF4141572.1"/>
    </source>
</evidence>
<reference evidence="5 6" key="1">
    <citation type="submission" date="2022-01" db="EMBL/GenBank/DDBJ databases">
        <title>Dethiosulfovibrio faecalis sp. nov., a novel proteolytic, non-sulfur-reducing bacterium isolated from a marine aquaculture solid waste bioreactor.</title>
        <authorList>
            <person name="Grabowski S."/>
            <person name="Apolinario E."/>
            <person name="Schneider N."/>
            <person name="Marshall C.W."/>
            <person name="Sowers K.R."/>
        </authorList>
    </citation>
    <scope>NUCLEOTIDE SEQUENCE [LARGE SCALE GENOMIC DNA]</scope>
    <source>
        <strain evidence="5 6">DSM 12537</strain>
    </source>
</reference>
<evidence type="ECO:0000256" key="2">
    <source>
        <dbReference type="ARBA" id="ARBA00022741"/>
    </source>
</evidence>
<dbReference type="NCBIfam" id="TIGR00368">
    <property type="entry name" value="YifB family Mg chelatase-like AAA ATPase"/>
    <property type="match status" value="1"/>
</dbReference>
<dbReference type="PROSITE" id="PS50051">
    <property type="entry name" value="MCM_2"/>
    <property type="match status" value="1"/>
</dbReference>
<dbReference type="Pfam" id="PF13335">
    <property type="entry name" value="Mg_chelatase_C"/>
    <property type="match status" value="1"/>
</dbReference>
<dbReference type="Pfam" id="PF01078">
    <property type="entry name" value="Mg_chelatase"/>
    <property type="match status" value="1"/>
</dbReference>
<dbReference type="Proteomes" id="UP001200430">
    <property type="component" value="Unassembled WGS sequence"/>
</dbReference>
<accession>A0ABS9EN11</accession>
<keyword evidence="3" id="KW-0067">ATP-binding</keyword>
<dbReference type="InterPro" id="IPR020568">
    <property type="entry name" value="Ribosomal_Su5_D2-typ_SF"/>
</dbReference>
<dbReference type="InterPro" id="IPR027417">
    <property type="entry name" value="P-loop_NTPase"/>
</dbReference>
<dbReference type="PRINTS" id="PR01657">
    <property type="entry name" value="MCMFAMILY"/>
</dbReference>
<proteinExistence type="inferred from homology"/>
<dbReference type="InterPro" id="IPR045006">
    <property type="entry name" value="CHLI-like"/>
</dbReference>
<name>A0ABS9EN11_9BACT</name>
<comment type="caution">
    <text evidence="5">The sequence shown here is derived from an EMBL/GenBank/DDBJ whole genome shotgun (WGS) entry which is preliminary data.</text>
</comment>
<evidence type="ECO:0000259" key="4">
    <source>
        <dbReference type="PROSITE" id="PS50051"/>
    </source>
</evidence>
<keyword evidence="6" id="KW-1185">Reference proteome</keyword>
<dbReference type="RefSeq" id="WP_236098056.1">
    <property type="nucleotide sequence ID" value="NZ_JAKGUD010000002.1"/>
</dbReference>
<feature type="domain" description="MCM C-terminal AAA(+) ATPase" evidence="4">
    <location>
        <begin position="280"/>
        <end position="378"/>
    </location>
</feature>
<keyword evidence="2" id="KW-0547">Nucleotide-binding</keyword>
<dbReference type="InterPro" id="IPR000523">
    <property type="entry name" value="Mg_chelatse_chII-like_cat_dom"/>
</dbReference>
<evidence type="ECO:0000313" key="6">
    <source>
        <dbReference type="Proteomes" id="UP001200430"/>
    </source>
</evidence>
<dbReference type="InterPro" id="IPR003593">
    <property type="entry name" value="AAA+_ATPase"/>
</dbReference>
<dbReference type="Gene3D" id="3.40.50.300">
    <property type="entry name" value="P-loop containing nucleotide triphosphate hydrolases"/>
    <property type="match status" value="1"/>
</dbReference>
<dbReference type="SUPFAM" id="SSF54211">
    <property type="entry name" value="Ribosomal protein S5 domain 2-like"/>
    <property type="match status" value="1"/>
</dbReference>
<dbReference type="EMBL" id="JAKGUD010000002">
    <property type="protein sequence ID" value="MCF4141572.1"/>
    <property type="molecule type" value="Genomic_DNA"/>
</dbReference>